<sequence>MIRFIWRHWRCGKHLVNYGFEIVSASKYNTIGYRGALNFGPFAIDWWAHV</sequence>
<proteinExistence type="predicted"/>
<name>A0A0F9JUY2_9ZZZZ</name>
<evidence type="ECO:0000313" key="1">
    <source>
        <dbReference type="EMBL" id="KKM73629.1"/>
    </source>
</evidence>
<dbReference type="EMBL" id="LAZR01009273">
    <property type="protein sequence ID" value="KKM73629.1"/>
    <property type="molecule type" value="Genomic_DNA"/>
</dbReference>
<dbReference type="AlphaFoldDB" id="A0A0F9JUY2"/>
<protein>
    <submittedName>
        <fullName evidence="1">Uncharacterized protein</fullName>
    </submittedName>
</protein>
<comment type="caution">
    <text evidence="1">The sequence shown here is derived from an EMBL/GenBank/DDBJ whole genome shotgun (WGS) entry which is preliminary data.</text>
</comment>
<gene>
    <name evidence="1" type="ORF">LCGC14_1408500</name>
</gene>
<reference evidence="1" key="1">
    <citation type="journal article" date="2015" name="Nature">
        <title>Complex archaea that bridge the gap between prokaryotes and eukaryotes.</title>
        <authorList>
            <person name="Spang A."/>
            <person name="Saw J.H."/>
            <person name="Jorgensen S.L."/>
            <person name="Zaremba-Niedzwiedzka K."/>
            <person name="Martijn J."/>
            <person name="Lind A.E."/>
            <person name="van Eijk R."/>
            <person name="Schleper C."/>
            <person name="Guy L."/>
            <person name="Ettema T.J."/>
        </authorList>
    </citation>
    <scope>NUCLEOTIDE SEQUENCE</scope>
</reference>
<accession>A0A0F9JUY2</accession>
<organism evidence="1">
    <name type="scientific">marine sediment metagenome</name>
    <dbReference type="NCBI Taxonomy" id="412755"/>
    <lineage>
        <taxon>unclassified sequences</taxon>
        <taxon>metagenomes</taxon>
        <taxon>ecological metagenomes</taxon>
    </lineage>
</organism>